<feature type="compositionally biased region" description="Polar residues" evidence="1">
    <location>
        <begin position="58"/>
        <end position="69"/>
    </location>
</feature>
<sequence>MFVQIPLTKLRSKEALNKMEVTNIDKLLTTEQKRKIAMFYLKEEAKRTRYNPEPSWSLPPTIQATRRPSATGMTWDDFITHWEQRPAQSHTPVKPQVIATVTENEEKEQSPRSSNLSETESEVIIMTIKHLIDQHPGSPVEIRKSILKVGAYLKDFENVSKTRLRRLIYKEKNQRIRNTKRQHQP</sequence>
<reference evidence="2 3" key="1">
    <citation type="submission" date="2023-01" db="EMBL/GenBank/DDBJ databases">
        <authorList>
            <person name="Whitehead M."/>
        </authorList>
    </citation>
    <scope>NUCLEOTIDE SEQUENCE [LARGE SCALE GENOMIC DNA]</scope>
</reference>
<protein>
    <submittedName>
        <fullName evidence="2">Uncharacterized protein</fullName>
    </submittedName>
</protein>
<dbReference type="EMBL" id="CARXXK010000002">
    <property type="protein sequence ID" value="CAI6357755.1"/>
    <property type="molecule type" value="Genomic_DNA"/>
</dbReference>
<accession>A0AAV0WPA8</accession>
<evidence type="ECO:0000313" key="3">
    <source>
        <dbReference type="Proteomes" id="UP001160148"/>
    </source>
</evidence>
<proteinExistence type="predicted"/>
<feature type="region of interest" description="Disordered" evidence="1">
    <location>
        <begin position="50"/>
        <end position="69"/>
    </location>
</feature>
<keyword evidence="3" id="KW-1185">Reference proteome</keyword>
<evidence type="ECO:0000313" key="2">
    <source>
        <dbReference type="EMBL" id="CAI6357755.1"/>
    </source>
</evidence>
<dbReference type="AlphaFoldDB" id="A0AAV0WPA8"/>
<organism evidence="2 3">
    <name type="scientific">Macrosiphum euphorbiae</name>
    <name type="common">potato aphid</name>
    <dbReference type="NCBI Taxonomy" id="13131"/>
    <lineage>
        <taxon>Eukaryota</taxon>
        <taxon>Metazoa</taxon>
        <taxon>Ecdysozoa</taxon>
        <taxon>Arthropoda</taxon>
        <taxon>Hexapoda</taxon>
        <taxon>Insecta</taxon>
        <taxon>Pterygota</taxon>
        <taxon>Neoptera</taxon>
        <taxon>Paraneoptera</taxon>
        <taxon>Hemiptera</taxon>
        <taxon>Sternorrhyncha</taxon>
        <taxon>Aphidomorpha</taxon>
        <taxon>Aphidoidea</taxon>
        <taxon>Aphididae</taxon>
        <taxon>Macrosiphini</taxon>
        <taxon>Macrosiphum</taxon>
    </lineage>
</organism>
<name>A0AAV0WPA8_9HEMI</name>
<gene>
    <name evidence="2" type="ORF">MEUPH1_LOCUS13348</name>
</gene>
<comment type="caution">
    <text evidence="2">The sequence shown here is derived from an EMBL/GenBank/DDBJ whole genome shotgun (WGS) entry which is preliminary data.</text>
</comment>
<evidence type="ECO:0000256" key="1">
    <source>
        <dbReference type="SAM" id="MobiDB-lite"/>
    </source>
</evidence>
<dbReference type="Proteomes" id="UP001160148">
    <property type="component" value="Unassembled WGS sequence"/>
</dbReference>